<dbReference type="Proteomes" id="UP001206067">
    <property type="component" value="Unassembled WGS sequence"/>
</dbReference>
<evidence type="ECO:0000313" key="2">
    <source>
        <dbReference type="EMBL" id="MCR2834498.1"/>
    </source>
</evidence>
<dbReference type="InterPro" id="IPR004323">
    <property type="entry name" value="Ion_tolerance_CutA"/>
</dbReference>
<comment type="caution">
    <text evidence="2">The sequence shown here is derived from an EMBL/GenBank/DDBJ whole genome shotgun (WGS) entry which is preliminary data.</text>
</comment>
<reference evidence="2 3" key="1">
    <citation type="submission" date="2022-08" db="EMBL/GenBank/DDBJ databases">
        <title>Polyphasic taxonomy analysis of Qipengyuania sp.RS5-5.</title>
        <authorList>
            <person name="Xamxidin M."/>
            <person name="Wu M."/>
        </authorList>
    </citation>
    <scope>NUCLEOTIDE SEQUENCE [LARGE SCALE GENOMIC DNA]</scope>
    <source>
        <strain evidence="2 3">RS5-5</strain>
    </source>
</reference>
<keyword evidence="3" id="KW-1185">Reference proteome</keyword>
<dbReference type="RefSeq" id="WP_257596308.1">
    <property type="nucleotide sequence ID" value="NZ_JANKHH010000005.1"/>
</dbReference>
<evidence type="ECO:0000313" key="3">
    <source>
        <dbReference type="Proteomes" id="UP001206067"/>
    </source>
</evidence>
<proteinExistence type="inferred from homology"/>
<comment type="similarity">
    <text evidence="1">Belongs to the CutA family.</text>
</comment>
<dbReference type="PANTHER" id="PTHR23419:SF8">
    <property type="entry name" value="FI09726P"/>
    <property type="match status" value="1"/>
</dbReference>
<protein>
    <submittedName>
        <fullName evidence="2">Divalent-cation tolerance protein CutA</fullName>
    </submittedName>
</protein>
<gene>
    <name evidence="2" type="ORF">NSO95_11115</name>
</gene>
<dbReference type="InterPro" id="IPR015867">
    <property type="entry name" value="N-reg_PII/ATP_PRibTrfase_C"/>
</dbReference>
<dbReference type="SUPFAM" id="SSF54913">
    <property type="entry name" value="GlnB-like"/>
    <property type="match status" value="1"/>
</dbReference>
<dbReference type="Gene3D" id="3.30.70.120">
    <property type="match status" value="1"/>
</dbReference>
<evidence type="ECO:0000256" key="1">
    <source>
        <dbReference type="ARBA" id="ARBA00010169"/>
    </source>
</evidence>
<dbReference type="EMBL" id="JANKHH010000005">
    <property type="protein sequence ID" value="MCR2834498.1"/>
    <property type="molecule type" value="Genomic_DNA"/>
</dbReference>
<dbReference type="PANTHER" id="PTHR23419">
    <property type="entry name" value="DIVALENT CATION TOLERANCE CUTA-RELATED"/>
    <property type="match status" value="1"/>
</dbReference>
<organism evidence="2 3">
    <name type="scientific">Parerythrobacter lacustris</name>
    <dbReference type="NCBI Taxonomy" id="2969984"/>
    <lineage>
        <taxon>Bacteria</taxon>
        <taxon>Pseudomonadati</taxon>
        <taxon>Pseudomonadota</taxon>
        <taxon>Alphaproteobacteria</taxon>
        <taxon>Sphingomonadales</taxon>
        <taxon>Erythrobacteraceae</taxon>
        <taxon>Parerythrobacter</taxon>
    </lineage>
</organism>
<dbReference type="InterPro" id="IPR011322">
    <property type="entry name" value="N-reg_PII-like_a/b"/>
</dbReference>
<accession>A0ABT1XS70</accession>
<dbReference type="Pfam" id="PF03091">
    <property type="entry name" value="CutA1"/>
    <property type="match status" value="1"/>
</dbReference>
<name>A0ABT1XS70_9SPHN</name>
<sequence>MSALIWSPFADPDQARAVAKALLEEKLIACANIVPCVVSIFEWQGEISEAAEVGVLFKTHADLLDDAVARIEQLHPYESPAIIGWQGKSVGVATGEWLARLSGGA</sequence>